<proteinExistence type="predicted"/>
<organism evidence="2 3">
    <name type="scientific">Neurospora hispaniola</name>
    <dbReference type="NCBI Taxonomy" id="588809"/>
    <lineage>
        <taxon>Eukaryota</taxon>
        <taxon>Fungi</taxon>
        <taxon>Dikarya</taxon>
        <taxon>Ascomycota</taxon>
        <taxon>Pezizomycotina</taxon>
        <taxon>Sordariomycetes</taxon>
        <taxon>Sordariomycetidae</taxon>
        <taxon>Sordariales</taxon>
        <taxon>Sordariaceae</taxon>
        <taxon>Neurospora</taxon>
    </lineage>
</organism>
<feature type="region of interest" description="Disordered" evidence="1">
    <location>
        <begin position="1"/>
        <end position="33"/>
    </location>
</feature>
<dbReference type="Proteomes" id="UP001285908">
    <property type="component" value="Unassembled WGS sequence"/>
</dbReference>
<gene>
    <name evidence="2" type="ORF">B0T23DRAFT_422437</name>
</gene>
<comment type="caution">
    <text evidence="2">The sequence shown here is derived from an EMBL/GenBank/DDBJ whole genome shotgun (WGS) entry which is preliminary data.</text>
</comment>
<keyword evidence="3" id="KW-1185">Reference proteome</keyword>
<evidence type="ECO:0000313" key="2">
    <source>
        <dbReference type="EMBL" id="KAK3487574.1"/>
    </source>
</evidence>
<dbReference type="RefSeq" id="XP_062689701.1">
    <property type="nucleotide sequence ID" value="XM_062839799.1"/>
</dbReference>
<dbReference type="AlphaFoldDB" id="A0AAJ0MNA5"/>
<evidence type="ECO:0000313" key="3">
    <source>
        <dbReference type="Proteomes" id="UP001285908"/>
    </source>
</evidence>
<name>A0AAJ0MNA5_9PEZI</name>
<sequence>MSGPPADTYTVKVDLQRSRHPGLITNNDDHPLTNGHLTNGYHGDEGTIVQMHLPAHRAATSSSGQPSTHTTTPGAGGGTGTGTGGVTTPNQTYVTGTTINGTHIRDITINGTHITGTTISGTHISEITINGTNIIQTTINGVPISTSGTTINRTHNNNNNNNLNGTSAISRTAPPVVDEHEAEAEAAFASTVAASVITSNSRGSNERETAVAIDGRAGSTSLDTGITIVYPRAMFDINPTSLGDLLRREFGDPWERNPPVWEIEVSTYLPTYLPGPEVLEIKGVAKMEREKSERAI</sequence>
<dbReference type="EMBL" id="JAULSX010000007">
    <property type="protein sequence ID" value="KAK3487574.1"/>
    <property type="molecule type" value="Genomic_DNA"/>
</dbReference>
<feature type="compositionally biased region" description="Gly residues" evidence="1">
    <location>
        <begin position="74"/>
        <end position="85"/>
    </location>
</feature>
<dbReference type="GeneID" id="87877421"/>
<reference evidence="2 3" key="1">
    <citation type="journal article" date="2023" name="Mol. Phylogenet. Evol.">
        <title>Genome-scale phylogeny and comparative genomics of the fungal order Sordariales.</title>
        <authorList>
            <person name="Hensen N."/>
            <person name="Bonometti L."/>
            <person name="Westerberg I."/>
            <person name="Brannstrom I.O."/>
            <person name="Guillou S."/>
            <person name="Cros-Aarteil S."/>
            <person name="Calhoun S."/>
            <person name="Haridas S."/>
            <person name="Kuo A."/>
            <person name="Mondo S."/>
            <person name="Pangilinan J."/>
            <person name="Riley R."/>
            <person name="LaButti K."/>
            <person name="Andreopoulos B."/>
            <person name="Lipzen A."/>
            <person name="Chen C."/>
            <person name="Yan M."/>
            <person name="Daum C."/>
            <person name="Ng V."/>
            <person name="Clum A."/>
            <person name="Steindorff A."/>
            <person name="Ohm R.A."/>
            <person name="Martin F."/>
            <person name="Silar P."/>
            <person name="Natvig D.O."/>
            <person name="Lalanne C."/>
            <person name="Gautier V."/>
            <person name="Ament-Velasquez S.L."/>
            <person name="Kruys A."/>
            <person name="Hutchinson M.I."/>
            <person name="Powell A.J."/>
            <person name="Barry K."/>
            <person name="Miller A.N."/>
            <person name="Grigoriev I.V."/>
            <person name="Debuchy R."/>
            <person name="Gladieux P."/>
            <person name="Hiltunen Thoren M."/>
            <person name="Johannesson H."/>
        </authorList>
    </citation>
    <scope>NUCLEOTIDE SEQUENCE [LARGE SCALE GENOMIC DNA]</scope>
    <source>
        <strain evidence="2 3">FGSC 10403</strain>
    </source>
</reference>
<protein>
    <submittedName>
        <fullName evidence="2">Uncharacterized protein</fullName>
    </submittedName>
</protein>
<feature type="region of interest" description="Disordered" evidence="1">
    <location>
        <begin position="56"/>
        <end position="92"/>
    </location>
</feature>
<accession>A0AAJ0MNA5</accession>
<evidence type="ECO:0000256" key="1">
    <source>
        <dbReference type="SAM" id="MobiDB-lite"/>
    </source>
</evidence>